<comment type="caution">
    <text evidence="2">The sequence shown here is derived from an EMBL/GenBank/DDBJ whole genome shotgun (WGS) entry which is preliminary data.</text>
</comment>
<feature type="region of interest" description="Disordered" evidence="1">
    <location>
        <begin position="505"/>
        <end position="587"/>
    </location>
</feature>
<dbReference type="STRING" id="1507870.A0A1V8TSU0"/>
<protein>
    <recommendedName>
        <fullName evidence="4">Thiaminase-2/PQQC domain-containing protein</fullName>
    </recommendedName>
</protein>
<name>A0A1V8TSU0_9PEZI</name>
<evidence type="ECO:0008006" key="4">
    <source>
        <dbReference type="Google" id="ProtNLM"/>
    </source>
</evidence>
<keyword evidence="3" id="KW-1185">Reference proteome</keyword>
<dbReference type="SUPFAM" id="SSF48613">
    <property type="entry name" value="Heme oxygenase-like"/>
    <property type="match status" value="1"/>
</dbReference>
<feature type="compositionally biased region" description="Polar residues" evidence="1">
    <location>
        <begin position="528"/>
        <end position="542"/>
    </location>
</feature>
<accession>A0A1V8TSU0</accession>
<dbReference type="PANTHER" id="PTHR41813">
    <property type="entry name" value="REGULATOR PAB1642, PUTATIVE (AFU_ORTHOLOGUE AFUA_3G11955)-RELATED"/>
    <property type="match status" value="1"/>
</dbReference>
<dbReference type="PANTHER" id="PTHR41813:SF2">
    <property type="entry name" value="REGULATOR PAB1642, PUTATIVE (AFU_ORTHOLOGUE AFUA_3G11955)-RELATED"/>
    <property type="match status" value="1"/>
</dbReference>
<dbReference type="InterPro" id="IPR053261">
    <property type="entry name" value="Polyketide-peptide_reg"/>
</dbReference>
<feature type="compositionally biased region" description="Acidic residues" evidence="1">
    <location>
        <begin position="547"/>
        <end position="559"/>
    </location>
</feature>
<evidence type="ECO:0000313" key="2">
    <source>
        <dbReference type="EMBL" id="OQO14262.1"/>
    </source>
</evidence>
<feature type="compositionally biased region" description="Low complexity" evidence="1">
    <location>
        <begin position="225"/>
        <end position="239"/>
    </location>
</feature>
<dbReference type="AlphaFoldDB" id="A0A1V8TSU0"/>
<organism evidence="2 3">
    <name type="scientific">Cryoendolithus antarcticus</name>
    <dbReference type="NCBI Taxonomy" id="1507870"/>
    <lineage>
        <taxon>Eukaryota</taxon>
        <taxon>Fungi</taxon>
        <taxon>Dikarya</taxon>
        <taxon>Ascomycota</taxon>
        <taxon>Pezizomycotina</taxon>
        <taxon>Dothideomycetes</taxon>
        <taxon>Dothideomycetidae</taxon>
        <taxon>Cladosporiales</taxon>
        <taxon>Cladosporiaceae</taxon>
        <taxon>Cryoendolithus</taxon>
    </lineage>
</organism>
<dbReference type="InterPro" id="IPR016084">
    <property type="entry name" value="Haem_Oase-like_multi-hlx"/>
</dbReference>
<dbReference type="InParanoid" id="A0A1V8TSU0"/>
<reference evidence="3" key="1">
    <citation type="submission" date="2017-03" db="EMBL/GenBank/DDBJ databases">
        <title>Genomes of endolithic fungi from Antarctica.</title>
        <authorList>
            <person name="Coleine C."/>
            <person name="Masonjones S."/>
            <person name="Stajich J.E."/>
        </authorList>
    </citation>
    <scope>NUCLEOTIDE SEQUENCE [LARGE SCALE GENOMIC DNA]</scope>
    <source>
        <strain evidence="3">CCFEE 5527</strain>
    </source>
</reference>
<gene>
    <name evidence="2" type="ORF">B0A48_01138</name>
</gene>
<dbReference type="EMBL" id="NAJO01000002">
    <property type="protein sequence ID" value="OQO14262.1"/>
    <property type="molecule type" value="Genomic_DNA"/>
</dbReference>
<feature type="region of interest" description="Disordered" evidence="1">
    <location>
        <begin position="192"/>
        <end position="239"/>
    </location>
</feature>
<sequence length="587" mass="63840">MPRPPDTYTHSQFVSIDPNNEAGHVETARCIHCNVWQGNIRNLARKKDHLASCPQYIAWRQAGNGRDVAPHNSYNKRDSSARDSLQQDQTPEQGYGTQQYTPEIASRPSGGKVMQKDYQKDAYEEYYDESQKCVRVRCKYCGFVRAKNSTRQLEHLFSACNDFLSSVDGQLAKNNGDLDRFNASKSAPAIQNNGSEIWRGKAPNPGISVGRRGLDKRPRVSGGNATTPSRPAAPARPTPSLATHLLSREASAVTSATQQAFLSHAGCGTLSASALQQWLTQDHHISRGFVAFIGNLIGKVRLPVTANSQQNTSYRVLDLLISTLNNVRREMTFFEATAQKFGLQIGKDNPKPVTKAYLDLFAGASAHSASLLEGLVLLWVTEHLYRTSWHYASTFTNTMPSSTYSLPSYLTTGPGNATNPYAQSSTAGSSEPHLAALHQSLVPNWTSPAFSKFVDACRAIVDELANSQTSGNGREEMARCETVFKQAIWLWERLWPAVDGMGSEQDDLDMSNMGASVSPVVGKSSSGTHTNVGASSSRNNGGTIQIQDDDEDEDNDTNDQDAHGESMDSPFGGTGLGAVQAANLQVG</sequence>
<feature type="compositionally biased region" description="Polar residues" evidence="1">
    <location>
        <begin position="82"/>
        <end position="101"/>
    </location>
</feature>
<evidence type="ECO:0000313" key="3">
    <source>
        <dbReference type="Proteomes" id="UP000192596"/>
    </source>
</evidence>
<feature type="compositionally biased region" description="Low complexity" evidence="1">
    <location>
        <begin position="514"/>
        <end position="527"/>
    </location>
</feature>
<dbReference type="Gene3D" id="1.20.910.10">
    <property type="entry name" value="Heme oxygenase-like"/>
    <property type="match status" value="1"/>
</dbReference>
<dbReference type="OrthoDB" id="37730at2759"/>
<proteinExistence type="predicted"/>
<evidence type="ECO:0000256" key="1">
    <source>
        <dbReference type="SAM" id="MobiDB-lite"/>
    </source>
</evidence>
<feature type="region of interest" description="Disordered" evidence="1">
    <location>
        <begin position="67"/>
        <end position="113"/>
    </location>
</feature>
<dbReference type="CDD" id="cd19357">
    <property type="entry name" value="TenA_E_At3g16990-like"/>
    <property type="match status" value="1"/>
</dbReference>
<dbReference type="Proteomes" id="UP000192596">
    <property type="component" value="Unassembled WGS sequence"/>
</dbReference>